<evidence type="ECO:0000256" key="1">
    <source>
        <dbReference type="ARBA" id="ARBA00004141"/>
    </source>
</evidence>
<dbReference type="InterPro" id="IPR017871">
    <property type="entry name" value="ABC_transporter-like_CS"/>
</dbReference>
<evidence type="ECO:0000256" key="9">
    <source>
        <dbReference type="ARBA" id="ARBA00022989"/>
    </source>
</evidence>
<gene>
    <name evidence="16" type="ORF">B0T18DRAFT_165095</name>
</gene>
<reference evidence="16" key="1">
    <citation type="submission" date="2023-06" db="EMBL/GenBank/DDBJ databases">
        <title>Genome-scale phylogeny and comparative genomics of the fungal order Sordariales.</title>
        <authorList>
            <consortium name="Lawrence Berkeley National Laboratory"/>
            <person name="Hensen N."/>
            <person name="Bonometti L."/>
            <person name="Westerberg I."/>
            <person name="Brannstrom I.O."/>
            <person name="Guillou S."/>
            <person name="Cros-Aarteil S."/>
            <person name="Calhoun S."/>
            <person name="Haridas S."/>
            <person name="Kuo A."/>
            <person name="Mondo S."/>
            <person name="Pangilinan J."/>
            <person name="Riley R."/>
            <person name="LaButti K."/>
            <person name="Andreopoulos B."/>
            <person name="Lipzen A."/>
            <person name="Chen C."/>
            <person name="Yanf M."/>
            <person name="Daum C."/>
            <person name="Ng V."/>
            <person name="Clum A."/>
            <person name="Steindorff A."/>
            <person name="Ohm R."/>
            <person name="Martin F."/>
            <person name="Silar P."/>
            <person name="Natvig D."/>
            <person name="Lalanne C."/>
            <person name="Gautier V."/>
            <person name="Ament-velasquez S.L."/>
            <person name="Kruys A."/>
            <person name="Hutchinson M.I."/>
            <person name="Powell A.J."/>
            <person name="Barry K."/>
            <person name="Miller A.N."/>
            <person name="Grigoriev I.V."/>
            <person name="Debuchy R."/>
            <person name="Gladieux P."/>
            <person name="Thoren M.H."/>
            <person name="Johannesson H."/>
        </authorList>
    </citation>
    <scope>NUCLEOTIDE SEQUENCE</scope>
    <source>
        <strain evidence="16">SMH3187-1</strain>
    </source>
</reference>
<dbReference type="GO" id="GO:0015421">
    <property type="term" value="F:ABC-type oligopeptide transporter activity"/>
    <property type="evidence" value="ECO:0007669"/>
    <property type="project" value="TreeGrafter"/>
</dbReference>
<dbReference type="InterPro" id="IPR011527">
    <property type="entry name" value="ABC1_TM_dom"/>
</dbReference>
<feature type="transmembrane region" description="Helical" evidence="13">
    <location>
        <begin position="335"/>
        <end position="357"/>
    </location>
</feature>
<dbReference type="Pfam" id="PF00005">
    <property type="entry name" value="ABC_tran"/>
    <property type="match status" value="2"/>
</dbReference>
<keyword evidence="17" id="KW-1185">Reference proteome</keyword>
<keyword evidence="5 13" id="KW-0812">Transmembrane</keyword>
<feature type="transmembrane region" description="Helical" evidence="13">
    <location>
        <begin position="717"/>
        <end position="740"/>
    </location>
</feature>
<comment type="subcellular location">
    <subcellularLocation>
        <location evidence="2">Endomembrane system</location>
    </subcellularLocation>
    <subcellularLocation>
        <location evidence="1">Membrane</location>
        <topology evidence="1">Multi-pass membrane protein</topology>
    </subcellularLocation>
</comment>
<dbReference type="Gene3D" id="3.40.50.300">
    <property type="entry name" value="P-loop containing nucleotide triphosphate hydrolases"/>
    <property type="match status" value="2"/>
</dbReference>
<dbReference type="InterPro" id="IPR003593">
    <property type="entry name" value="AAA+_ATPase"/>
</dbReference>
<keyword evidence="9 13" id="KW-1133">Transmembrane helix</keyword>
<feature type="domain" description="ABC transmembrane type-1" evidence="15">
    <location>
        <begin position="720"/>
        <end position="1007"/>
    </location>
</feature>
<dbReference type="InterPro" id="IPR003439">
    <property type="entry name" value="ABC_transporter-like_ATP-bd"/>
</dbReference>
<dbReference type="Pfam" id="PF00664">
    <property type="entry name" value="ABC_membrane"/>
    <property type="match status" value="2"/>
</dbReference>
<evidence type="ECO:0000259" key="15">
    <source>
        <dbReference type="PROSITE" id="PS50929"/>
    </source>
</evidence>
<comment type="similarity">
    <text evidence="3">Belongs to the ABC transporter superfamily. ABCB family. Multidrug resistance exporter (TC 3.A.1.201) subfamily.</text>
</comment>
<keyword evidence="6" id="KW-0677">Repeat</keyword>
<evidence type="ECO:0000256" key="7">
    <source>
        <dbReference type="ARBA" id="ARBA00022741"/>
    </source>
</evidence>
<dbReference type="GO" id="GO:0005743">
    <property type="term" value="C:mitochondrial inner membrane"/>
    <property type="evidence" value="ECO:0007669"/>
    <property type="project" value="TreeGrafter"/>
</dbReference>
<dbReference type="PANTHER" id="PTHR43394">
    <property type="entry name" value="ATP-DEPENDENT PERMEASE MDL1, MITOCHONDRIAL"/>
    <property type="match status" value="1"/>
</dbReference>
<protein>
    <submittedName>
        <fullName evidence="16">ATP-binding cassette multidrug transport protein</fullName>
    </submittedName>
</protein>
<feature type="domain" description="ABC transporter" evidence="14">
    <location>
        <begin position="1042"/>
        <end position="1294"/>
    </location>
</feature>
<dbReference type="GO" id="GO:0090374">
    <property type="term" value="P:oligopeptide export from mitochondrion"/>
    <property type="evidence" value="ECO:0007669"/>
    <property type="project" value="TreeGrafter"/>
</dbReference>
<dbReference type="PANTHER" id="PTHR43394:SF1">
    <property type="entry name" value="ATP-BINDING CASSETTE SUB-FAMILY B MEMBER 10, MITOCHONDRIAL"/>
    <property type="match status" value="1"/>
</dbReference>
<evidence type="ECO:0000256" key="10">
    <source>
        <dbReference type="ARBA" id="ARBA00023136"/>
    </source>
</evidence>
<keyword evidence="4" id="KW-0813">Transport</keyword>
<feature type="transmembrane region" description="Helical" evidence="13">
    <location>
        <begin position="837"/>
        <end position="857"/>
    </location>
</feature>
<dbReference type="PROSITE" id="PS00211">
    <property type="entry name" value="ABC_TRANSPORTER_1"/>
    <property type="match status" value="2"/>
</dbReference>
<dbReference type="CDD" id="cd18577">
    <property type="entry name" value="ABC_6TM_Pgp_ABCB1_D1_like"/>
    <property type="match status" value="1"/>
</dbReference>
<evidence type="ECO:0000256" key="11">
    <source>
        <dbReference type="ARBA" id="ARBA00023180"/>
    </source>
</evidence>
<keyword evidence="11" id="KW-0325">Glycoprotein</keyword>
<feature type="transmembrane region" description="Helical" evidence="13">
    <location>
        <begin position="193"/>
        <end position="211"/>
    </location>
</feature>
<dbReference type="FunFam" id="1.20.1560.10:FF:000057">
    <property type="entry name" value="ABC multidrug transporter SitT"/>
    <property type="match status" value="1"/>
</dbReference>
<keyword evidence="8 16" id="KW-0067">ATP-binding</keyword>
<evidence type="ECO:0000313" key="16">
    <source>
        <dbReference type="EMBL" id="KAK0747091.1"/>
    </source>
</evidence>
<dbReference type="GO" id="GO:0016887">
    <property type="term" value="F:ATP hydrolysis activity"/>
    <property type="evidence" value="ECO:0007669"/>
    <property type="project" value="InterPro"/>
</dbReference>
<evidence type="ECO:0000256" key="12">
    <source>
        <dbReference type="SAM" id="MobiDB-lite"/>
    </source>
</evidence>
<dbReference type="FunFam" id="3.40.50.300:FF:000913">
    <property type="entry name" value="ABC multidrug transporter SitT"/>
    <property type="match status" value="1"/>
</dbReference>
<evidence type="ECO:0000256" key="5">
    <source>
        <dbReference type="ARBA" id="ARBA00022692"/>
    </source>
</evidence>
<dbReference type="SMART" id="SM00382">
    <property type="entry name" value="AAA"/>
    <property type="match status" value="2"/>
</dbReference>
<dbReference type="InterPro" id="IPR036640">
    <property type="entry name" value="ABC1_TM_sf"/>
</dbReference>
<evidence type="ECO:0000313" key="17">
    <source>
        <dbReference type="Proteomes" id="UP001172155"/>
    </source>
</evidence>
<feature type="transmembrane region" description="Helical" evidence="13">
    <location>
        <begin position="863"/>
        <end position="881"/>
    </location>
</feature>
<dbReference type="GO" id="GO:0012505">
    <property type="term" value="C:endomembrane system"/>
    <property type="evidence" value="ECO:0007669"/>
    <property type="project" value="UniProtKB-SubCell"/>
</dbReference>
<evidence type="ECO:0000256" key="8">
    <source>
        <dbReference type="ARBA" id="ARBA00022840"/>
    </source>
</evidence>
<feature type="transmembrane region" description="Helical" evidence="13">
    <location>
        <begin position="760"/>
        <end position="786"/>
    </location>
</feature>
<dbReference type="Proteomes" id="UP001172155">
    <property type="component" value="Unassembled WGS sequence"/>
</dbReference>
<evidence type="ECO:0000259" key="14">
    <source>
        <dbReference type="PROSITE" id="PS50893"/>
    </source>
</evidence>
<dbReference type="InterPro" id="IPR027417">
    <property type="entry name" value="P-loop_NTPase"/>
</dbReference>
<feature type="transmembrane region" description="Helical" evidence="13">
    <location>
        <begin position="297"/>
        <end position="315"/>
    </location>
</feature>
<feature type="transmembrane region" description="Helical" evidence="13">
    <location>
        <begin position="217"/>
        <end position="240"/>
    </location>
</feature>
<dbReference type="PROSITE" id="PS50929">
    <property type="entry name" value="ABC_TM1F"/>
    <property type="match status" value="2"/>
</dbReference>
<dbReference type="CDD" id="cd18578">
    <property type="entry name" value="ABC_6TM_Pgp_ABCB1_D2_like"/>
    <property type="match status" value="1"/>
</dbReference>
<proteinExistence type="inferred from homology"/>
<evidence type="ECO:0000256" key="13">
    <source>
        <dbReference type="SAM" id="Phobius"/>
    </source>
</evidence>
<dbReference type="InterPro" id="IPR039421">
    <property type="entry name" value="Type_1_exporter"/>
</dbReference>
<dbReference type="FunFam" id="3.40.50.300:FF:001530">
    <property type="entry name" value="ABC multidrug transporter (Eurofung)"/>
    <property type="match status" value="1"/>
</dbReference>
<dbReference type="PROSITE" id="PS50893">
    <property type="entry name" value="ABC_TRANSPORTER_2"/>
    <property type="match status" value="2"/>
</dbReference>
<feature type="region of interest" description="Disordered" evidence="12">
    <location>
        <begin position="650"/>
        <end position="674"/>
    </location>
</feature>
<evidence type="ECO:0000256" key="3">
    <source>
        <dbReference type="ARBA" id="ARBA00007577"/>
    </source>
</evidence>
<dbReference type="SUPFAM" id="SSF52540">
    <property type="entry name" value="P-loop containing nucleoside triphosphate hydrolases"/>
    <property type="match status" value="2"/>
</dbReference>
<dbReference type="SUPFAM" id="SSF90123">
    <property type="entry name" value="ABC transporter transmembrane region"/>
    <property type="match status" value="2"/>
</dbReference>
<feature type="domain" description="ABC transmembrane type-1" evidence="15">
    <location>
        <begin position="70"/>
        <end position="361"/>
    </location>
</feature>
<dbReference type="EMBL" id="JAUKUD010000004">
    <property type="protein sequence ID" value="KAK0747091.1"/>
    <property type="molecule type" value="Genomic_DNA"/>
</dbReference>
<comment type="caution">
    <text evidence="16">The sequence shown here is derived from an EMBL/GenBank/DDBJ whole genome shotgun (WGS) entry which is preliminary data.</text>
</comment>
<feature type="transmembrane region" description="Helical" evidence="13">
    <location>
        <begin position="980"/>
        <end position="1001"/>
    </location>
</feature>
<feature type="region of interest" description="Disordered" evidence="12">
    <location>
        <begin position="1"/>
        <end position="44"/>
    </location>
</feature>
<feature type="transmembrane region" description="Helical" evidence="13">
    <location>
        <begin position="70"/>
        <end position="97"/>
    </location>
</feature>
<dbReference type="GO" id="GO:0005524">
    <property type="term" value="F:ATP binding"/>
    <property type="evidence" value="ECO:0007669"/>
    <property type="project" value="UniProtKB-KW"/>
</dbReference>
<sequence length="1298" mass="140601">MEAEKPETGATAVSADAKSLVPIPTTADGQHPAPGAGAGAGADEGEGDNGWAAYWRVFTYAGRFEFSIQAVAVAAAIASGVGIACQNLIFGEFITVIANFSIGASTPADFRADAARLALYFVYLGIGRFVLSYLYNVLLTYAGYRITRNLRHAYLRAALRQEIAFFDQGDAGSIATQGLTNGRHVQGGISEKFGLTFQGLATFVSAFAIAFATHWKLTLICLCIAPATILVMAVAAAVAARLETKIMATHGQANSFAEGVLASARTVHAFEMRSRLVAKFDEYLADAHRTGNKMAPIMGTFFSTEYTIIYLGFGLAFWQGINMLARGDIETPGDIFIVLLSVVIGSMNLTILAPYAIDFTRSATAAVELFKLIDRTSHIDALDLSGEQPTETVGHIELENVTFAYPTRPGINVLQDFTLDIPAGKVTALVGQSGSGKSTIVGLIERWYNPLSGAIKLDGRPIDKLNLNWLRRHVRLVQQEPVLFQGSVFDNIAHGLVGTPWERVSREEQMAHVQEAARTAFAHDFVSELPEGYDTQIGQRGGLLSGGQKQRIAIARSIVSQPKVLLLDEATSALDPHAEGIVQQALDKASEGRTTIVIAHKLATIRKADNIVVMSKGRIVEQGTHEGLVGQDGVYARLVKIQDLTVASRASSSDSEGDDTIAKEGPAHPTKTITRFPTADQNRLKEMVEHDNYENYTQQGFVRLIVRLVVENPELTWPYIVAFLTCILAAAAFPGQAILFAKVNDVFSLQGQAMVDRGNFFAAMFVVLAGGLFFAYFLLGYATTLISQTLSHKYRRQVFSDMLRQDLKFFDRQENSTGALVSRVDAHPQAVFELMGINVGLVIISVLNLLACSVLGIAYSWNLGLVVVFAGLPPLVGCGYLKVRIDSKLDHNVTKLLSQSATIASEAIAAIRTVSSLAIEEHVLDKYVQEVDRSVSQAVRPLVTMMVWFAFTQSIEYWFQALGFWYGCRLLSFGELNIEAFFITFMGVFFSGQAAAQFFMYSSSMTKGKNAANYIFWLSQLQPTIQPTDANRDNGPASGGPIELDQVRFSYPLRPDAVVLKGVDVSIQKGQFLAVVGASGCGKSTIVALLERFYDPATGSIRIDGAPLPDLNPRLYRRIVSLVQQEPTLFQGTIRENIALGVDLAAPDDDDDTTIPASVPDSEIEAALRAANAWDFVSSLPDGMATPAGTNGTQMSGGQRQRIAIARALIRRPKVLLLDEATSALDSESEKVVQSSLAEAAREGDRITVAVAHRLSTIRDADHICVFHGGRIVESGTHAELVGAGGLYRKMVEAQSLE</sequence>
<organism evidence="16 17">
    <name type="scientific">Schizothecium vesticola</name>
    <dbReference type="NCBI Taxonomy" id="314040"/>
    <lineage>
        <taxon>Eukaryota</taxon>
        <taxon>Fungi</taxon>
        <taxon>Dikarya</taxon>
        <taxon>Ascomycota</taxon>
        <taxon>Pezizomycotina</taxon>
        <taxon>Sordariomycetes</taxon>
        <taxon>Sordariomycetidae</taxon>
        <taxon>Sordariales</taxon>
        <taxon>Schizotheciaceae</taxon>
        <taxon>Schizothecium</taxon>
    </lineage>
</organism>
<keyword evidence="10 13" id="KW-0472">Membrane</keyword>
<dbReference type="Gene3D" id="1.20.1560.10">
    <property type="entry name" value="ABC transporter type 1, transmembrane domain"/>
    <property type="match status" value="1"/>
</dbReference>
<name>A0AA40K5V6_9PEZI</name>
<evidence type="ECO:0000256" key="4">
    <source>
        <dbReference type="ARBA" id="ARBA00022448"/>
    </source>
</evidence>
<keyword evidence="7" id="KW-0547">Nucleotide-binding</keyword>
<feature type="transmembrane region" description="Helical" evidence="13">
    <location>
        <begin position="117"/>
        <end position="142"/>
    </location>
</feature>
<accession>A0AA40K5V6</accession>
<evidence type="ECO:0000256" key="2">
    <source>
        <dbReference type="ARBA" id="ARBA00004308"/>
    </source>
</evidence>
<dbReference type="CDD" id="cd03249">
    <property type="entry name" value="ABC_MTABC3_MDL1_MDL2"/>
    <property type="match status" value="2"/>
</dbReference>
<feature type="domain" description="ABC transporter" evidence="14">
    <location>
        <begin position="396"/>
        <end position="641"/>
    </location>
</feature>
<evidence type="ECO:0000256" key="6">
    <source>
        <dbReference type="ARBA" id="ARBA00022737"/>
    </source>
</evidence>